<gene>
    <name evidence="1" type="ORF">LCGC14_2244420</name>
</gene>
<feature type="non-terminal residue" evidence="1">
    <location>
        <position position="76"/>
    </location>
</feature>
<dbReference type="AlphaFoldDB" id="A0A0F9D4N5"/>
<dbReference type="EMBL" id="LAZR01030460">
    <property type="protein sequence ID" value="KKL56539.1"/>
    <property type="molecule type" value="Genomic_DNA"/>
</dbReference>
<organism evidence="1">
    <name type="scientific">marine sediment metagenome</name>
    <dbReference type="NCBI Taxonomy" id="412755"/>
    <lineage>
        <taxon>unclassified sequences</taxon>
        <taxon>metagenomes</taxon>
        <taxon>ecological metagenomes</taxon>
    </lineage>
</organism>
<protein>
    <submittedName>
        <fullName evidence="1">Uncharacterized protein</fullName>
    </submittedName>
</protein>
<reference evidence="1" key="1">
    <citation type="journal article" date="2015" name="Nature">
        <title>Complex archaea that bridge the gap between prokaryotes and eukaryotes.</title>
        <authorList>
            <person name="Spang A."/>
            <person name="Saw J.H."/>
            <person name="Jorgensen S.L."/>
            <person name="Zaremba-Niedzwiedzka K."/>
            <person name="Martijn J."/>
            <person name="Lind A.E."/>
            <person name="van Eijk R."/>
            <person name="Schleper C."/>
            <person name="Guy L."/>
            <person name="Ettema T.J."/>
        </authorList>
    </citation>
    <scope>NUCLEOTIDE SEQUENCE</scope>
</reference>
<accession>A0A0F9D4N5</accession>
<name>A0A0F9D4N5_9ZZZZ</name>
<comment type="caution">
    <text evidence="1">The sequence shown here is derived from an EMBL/GenBank/DDBJ whole genome shotgun (WGS) entry which is preliminary data.</text>
</comment>
<evidence type="ECO:0000313" key="1">
    <source>
        <dbReference type="EMBL" id="KKL56539.1"/>
    </source>
</evidence>
<proteinExistence type="predicted"/>
<sequence length="76" mass="7848">MARAFKFIDSFDNMDYTASGDAPDKGAVTATFNLNTSPASGGAQTGLPGSKVGLTLDYPATNKTLKAAANVLTQDF</sequence>